<sequence length="191" mass="22065">MSTSRCMFILAVFAGIVGLCSIVFNRFKPVQQYSVEEENNKMFPGYFRTDLQEKEYETEAYVVQAHFRNTSADYSQVGFHPSPNCGHKKKEHSYTYNACCRSHTHFIDPKKLQSAMTGRNDWATVAQYPNFKQYFFSQECCQVPGCELNSCWCICSQTYYMTNAVVTNPDGSHPRLEWVRVPGYCQCVNSR</sequence>
<name>A0AAN9BHM0_9CAEN</name>
<dbReference type="EMBL" id="JBAMIC010000007">
    <property type="protein sequence ID" value="KAK7105374.1"/>
    <property type="molecule type" value="Genomic_DNA"/>
</dbReference>
<dbReference type="Gene3D" id="2.10.90.10">
    <property type="entry name" value="Cystine-knot cytokines"/>
    <property type="match status" value="1"/>
</dbReference>
<reference evidence="1 2" key="1">
    <citation type="submission" date="2024-02" db="EMBL/GenBank/DDBJ databases">
        <title>Chromosome-scale genome assembly of the rough periwinkle Littorina saxatilis.</title>
        <authorList>
            <person name="De Jode A."/>
            <person name="Faria R."/>
            <person name="Formenti G."/>
            <person name="Sims Y."/>
            <person name="Smith T.P."/>
            <person name="Tracey A."/>
            <person name="Wood J.M.D."/>
            <person name="Zagrodzka Z.B."/>
            <person name="Johannesson K."/>
            <person name="Butlin R.K."/>
            <person name="Leder E.H."/>
        </authorList>
    </citation>
    <scope>NUCLEOTIDE SEQUENCE [LARGE SCALE GENOMIC DNA]</scope>
    <source>
        <strain evidence="1">Snail1</strain>
        <tissue evidence="1">Muscle</tissue>
    </source>
</reference>
<evidence type="ECO:0000313" key="2">
    <source>
        <dbReference type="Proteomes" id="UP001374579"/>
    </source>
</evidence>
<dbReference type="AlphaFoldDB" id="A0AAN9BHM0"/>
<dbReference type="SUPFAM" id="SSF57501">
    <property type="entry name" value="Cystine-knot cytokines"/>
    <property type="match status" value="1"/>
</dbReference>
<protein>
    <recommendedName>
        <fullName evidence="3">Spaetzle domain-containing protein</fullName>
    </recommendedName>
</protein>
<keyword evidence="2" id="KW-1185">Reference proteome</keyword>
<dbReference type="InterPro" id="IPR029034">
    <property type="entry name" value="Cystine-knot_cytokine"/>
</dbReference>
<dbReference type="Proteomes" id="UP001374579">
    <property type="component" value="Unassembled WGS sequence"/>
</dbReference>
<evidence type="ECO:0008006" key="3">
    <source>
        <dbReference type="Google" id="ProtNLM"/>
    </source>
</evidence>
<organism evidence="1 2">
    <name type="scientific">Littorina saxatilis</name>
    <dbReference type="NCBI Taxonomy" id="31220"/>
    <lineage>
        <taxon>Eukaryota</taxon>
        <taxon>Metazoa</taxon>
        <taxon>Spiralia</taxon>
        <taxon>Lophotrochozoa</taxon>
        <taxon>Mollusca</taxon>
        <taxon>Gastropoda</taxon>
        <taxon>Caenogastropoda</taxon>
        <taxon>Littorinimorpha</taxon>
        <taxon>Littorinoidea</taxon>
        <taxon>Littorinidae</taxon>
        <taxon>Littorina</taxon>
    </lineage>
</organism>
<proteinExistence type="predicted"/>
<gene>
    <name evidence="1" type="ORF">V1264_016764</name>
</gene>
<evidence type="ECO:0000313" key="1">
    <source>
        <dbReference type="EMBL" id="KAK7105374.1"/>
    </source>
</evidence>
<comment type="caution">
    <text evidence="1">The sequence shown here is derived from an EMBL/GenBank/DDBJ whole genome shotgun (WGS) entry which is preliminary data.</text>
</comment>
<accession>A0AAN9BHM0</accession>